<proteinExistence type="predicted"/>
<evidence type="ECO:0000313" key="2">
    <source>
        <dbReference type="Proteomes" id="UP001060085"/>
    </source>
</evidence>
<dbReference type="Proteomes" id="UP001060085">
    <property type="component" value="Linkage Group LG01"/>
</dbReference>
<sequence>MEKVRENISGSGDGTAKLSAADSKVKIMCSYGGKIQPRPRDQQLTYVGGDTKLLTLDRNIKFADVVAKLNSLCNFNSDELYMKYQLPGEDLDVLISLIDDDDFENMMFEYDRFQNKVSPSSKPLRFRIFLYGGNNSVKPNSDAGSDTPLNPDYLFGFDKEYDYSSSNKLNSGSTTSAFDLSLWTIPSAVVSGHSGSVKENGNQGRTNGIETQEARSGGGEYVAAAPPPQFLYRIPVMNSGFHFAQYGPVPIGVANGFGVGERRPIYNVIPSMTSVLPEKMKMIGGSTTDTASP</sequence>
<comment type="caution">
    <text evidence="1">The sequence shown here is derived from an EMBL/GenBank/DDBJ whole genome shotgun (WGS) entry which is preliminary data.</text>
</comment>
<evidence type="ECO:0000313" key="1">
    <source>
        <dbReference type="EMBL" id="KAI5684394.1"/>
    </source>
</evidence>
<gene>
    <name evidence="1" type="ORF">M9H77_05622</name>
</gene>
<accession>A0ACC0CHG3</accession>
<organism evidence="1 2">
    <name type="scientific">Catharanthus roseus</name>
    <name type="common">Madagascar periwinkle</name>
    <name type="synonym">Vinca rosea</name>
    <dbReference type="NCBI Taxonomy" id="4058"/>
    <lineage>
        <taxon>Eukaryota</taxon>
        <taxon>Viridiplantae</taxon>
        <taxon>Streptophyta</taxon>
        <taxon>Embryophyta</taxon>
        <taxon>Tracheophyta</taxon>
        <taxon>Spermatophyta</taxon>
        <taxon>Magnoliopsida</taxon>
        <taxon>eudicotyledons</taxon>
        <taxon>Gunneridae</taxon>
        <taxon>Pentapetalae</taxon>
        <taxon>asterids</taxon>
        <taxon>lamiids</taxon>
        <taxon>Gentianales</taxon>
        <taxon>Apocynaceae</taxon>
        <taxon>Rauvolfioideae</taxon>
        <taxon>Vinceae</taxon>
        <taxon>Catharanthinae</taxon>
        <taxon>Catharanthus</taxon>
    </lineage>
</organism>
<dbReference type="EMBL" id="CM044701">
    <property type="protein sequence ID" value="KAI5684394.1"/>
    <property type="molecule type" value="Genomic_DNA"/>
</dbReference>
<name>A0ACC0CHG3_CATRO</name>
<keyword evidence="2" id="KW-1185">Reference proteome</keyword>
<protein>
    <submittedName>
        <fullName evidence="1">Uncharacterized protein</fullName>
    </submittedName>
</protein>
<reference evidence="2" key="1">
    <citation type="journal article" date="2023" name="Nat. Plants">
        <title>Single-cell RNA sequencing provides a high-resolution roadmap for understanding the multicellular compartmentation of specialized metabolism.</title>
        <authorList>
            <person name="Sun S."/>
            <person name="Shen X."/>
            <person name="Li Y."/>
            <person name="Li Y."/>
            <person name="Wang S."/>
            <person name="Li R."/>
            <person name="Zhang H."/>
            <person name="Shen G."/>
            <person name="Guo B."/>
            <person name="Wei J."/>
            <person name="Xu J."/>
            <person name="St-Pierre B."/>
            <person name="Chen S."/>
            <person name="Sun C."/>
        </authorList>
    </citation>
    <scope>NUCLEOTIDE SEQUENCE [LARGE SCALE GENOMIC DNA]</scope>
</reference>